<comment type="similarity">
    <text evidence="4">Belongs to the peptidase S8 family.</text>
</comment>
<comment type="caution">
    <text evidence="7">The sequence shown here is derived from an EMBL/GenBank/DDBJ whole genome shotgun (WGS) entry which is preliminary data.</text>
</comment>
<dbReference type="PANTHER" id="PTHR35186:SF4">
    <property type="entry name" value="PRION-INHIBITION AND PROPAGATION HELO DOMAIN-CONTAINING PROTEIN"/>
    <property type="match status" value="1"/>
</dbReference>
<evidence type="ECO:0000313" key="8">
    <source>
        <dbReference type="Proteomes" id="UP000254866"/>
    </source>
</evidence>
<keyword evidence="3 4" id="KW-0720">Serine protease</keyword>
<keyword evidence="8" id="KW-1185">Reference proteome</keyword>
<reference evidence="7 8" key="1">
    <citation type="journal article" date="2018" name="IMA Fungus">
        <title>IMA Genome-F 9: Draft genome sequence of Annulohypoxylon stygium, Aspergillus mulundensis, Berkeleyomyces basicola (syn. Thielaviopsis basicola), Ceratocystis smalleyi, two Cercospora beticola strains, Coleophoma cylindrospora, Fusarium fracticaudum, Phialophora cf. hyalina, and Morchella septimelata.</title>
        <authorList>
            <person name="Wingfield B.D."/>
            <person name="Bills G.F."/>
            <person name="Dong Y."/>
            <person name="Huang W."/>
            <person name="Nel W.J."/>
            <person name="Swalarsk-Parry B.S."/>
            <person name="Vaghefi N."/>
            <person name="Wilken P.M."/>
            <person name="An Z."/>
            <person name="de Beer Z.W."/>
            <person name="De Vos L."/>
            <person name="Chen L."/>
            <person name="Duong T.A."/>
            <person name="Gao Y."/>
            <person name="Hammerbacher A."/>
            <person name="Kikkert J.R."/>
            <person name="Li Y."/>
            <person name="Li H."/>
            <person name="Li K."/>
            <person name="Li Q."/>
            <person name="Liu X."/>
            <person name="Ma X."/>
            <person name="Naidoo K."/>
            <person name="Pethybridge S.J."/>
            <person name="Sun J."/>
            <person name="Steenkamp E.T."/>
            <person name="van der Nest M.A."/>
            <person name="van Wyk S."/>
            <person name="Wingfield M.J."/>
            <person name="Xiong C."/>
            <person name="Yue Q."/>
            <person name="Zhang X."/>
        </authorList>
    </citation>
    <scope>NUCLEOTIDE SEQUENCE [LARGE SCALE GENOMIC DNA]</scope>
    <source>
        <strain evidence="7 8">BP 5553</strain>
    </source>
</reference>
<dbReference type="Pfam" id="PF00082">
    <property type="entry name" value="Peptidase_S8"/>
    <property type="match status" value="1"/>
</dbReference>
<feature type="domain" description="DUF7580" evidence="6">
    <location>
        <begin position="150"/>
        <end position="485"/>
    </location>
</feature>
<dbReference type="GO" id="GO:0006508">
    <property type="term" value="P:proteolysis"/>
    <property type="evidence" value="ECO:0007669"/>
    <property type="project" value="UniProtKB-KW"/>
</dbReference>
<feature type="active site" description="Charge relay system" evidence="4">
    <location>
        <position position="652"/>
    </location>
</feature>
<evidence type="ECO:0000256" key="1">
    <source>
        <dbReference type="ARBA" id="ARBA00022670"/>
    </source>
</evidence>
<dbReference type="Gene3D" id="3.40.50.200">
    <property type="entry name" value="Peptidase S8/S53 domain"/>
    <property type="match status" value="1"/>
</dbReference>
<dbReference type="GO" id="GO:0004252">
    <property type="term" value="F:serine-type endopeptidase activity"/>
    <property type="evidence" value="ECO:0007669"/>
    <property type="project" value="UniProtKB-UniRule"/>
</dbReference>
<dbReference type="PANTHER" id="PTHR35186">
    <property type="entry name" value="ANK_REP_REGION DOMAIN-CONTAINING PROTEIN"/>
    <property type="match status" value="1"/>
</dbReference>
<proteinExistence type="inferred from homology"/>
<dbReference type="RefSeq" id="XP_031868976.1">
    <property type="nucleotide sequence ID" value="XM_032014295.1"/>
</dbReference>
<keyword evidence="2 4" id="KW-0378">Hydrolase</keyword>
<evidence type="ECO:0000259" key="6">
    <source>
        <dbReference type="Pfam" id="PF24476"/>
    </source>
</evidence>
<sequence length="885" mass="98600">MADTSEIEEGLSQLLTDLLPIFEASARERAKFHKLNGDNDYRKFFYYLQVELVVLRSKHGSEALDLGTTRRALALLNSIITHSVAETREEPYSTLRAIENGEVSCDSVLAMPANSDEILMDLEDCGTLKDDISIPILTYSSTIRQPPGRDIRLSADKLYQGISNCWPCICGLGHEGMLYLATHHSESIGDGITYDFLFGTLNPRRKWQEAKICVIHSSDPVSSPIPTIVVHRPNKVPNDLNPQFGPAIESLCSATPSNNNVKLSLVIANDGVWKGRPERHQSFARSLQVRISLRQVLERELLTRKRTIAQVLAVVLANSALQLSGTPWLPASWGIDDIYFLGSENNAIALRPTILAPFVSGEVDTDEVNLTQLELATDLGSECIHPNRHILALGIVLLELFFKTPIQTFRMPEHLTATGQVDANTDYWAATMAWEQEDWDVHDRYKEAVRSCLYWPEDRESNFDSLSLHKILYNEVVRELEEELEAYKLTVPKLDAYLRPYKLAANFSSQEAQSVQPVTNHSLADNMLESQLETSSQHHHSHELPWLSSNSHAGSIIHCQENQYRRTVFSFFDNNEPRLGSAAHADDWFRLYRAKVRPLLPHYSSPSGRVKIAILDTGIDLGEDVISSLTDRIIKNESFLVDDKSTDDLDGHGTHVAGLILRVAPNSELYIARIAKNQSLLDKISIVNALKEAINWGVDIISMSFGFTAYNQDLEELQAVIKEVFRRDILMFCAASNNGGNGDIAYPADRDEVICINAADGEGSPSGFNPGEATLNRNFCALGENVKSSWPTRFNLGDQRKSGTSFATPIAASFAAIILGFCGNHKESASHVFEISKLKTRQGMMNALKLMGRKKGSGYLWLDPGKLFDSSRRDIFGDIIAVANK</sequence>
<dbReference type="Pfam" id="PF24476">
    <property type="entry name" value="DUF7580"/>
    <property type="match status" value="1"/>
</dbReference>
<evidence type="ECO:0000256" key="3">
    <source>
        <dbReference type="ARBA" id="ARBA00022825"/>
    </source>
</evidence>
<dbReference type="Proteomes" id="UP000254866">
    <property type="component" value="Unassembled WGS sequence"/>
</dbReference>
<dbReference type="EMBL" id="NPIC01000004">
    <property type="protein sequence ID" value="RDL36320.1"/>
    <property type="molecule type" value="Genomic_DNA"/>
</dbReference>
<feature type="active site" description="Charge relay system" evidence="4">
    <location>
        <position position="616"/>
    </location>
</feature>
<evidence type="ECO:0000256" key="4">
    <source>
        <dbReference type="PROSITE-ProRule" id="PRU01240"/>
    </source>
</evidence>
<evidence type="ECO:0000256" key="2">
    <source>
        <dbReference type="ARBA" id="ARBA00022801"/>
    </source>
</evidence>
<gene>
    <name evidence="7" type="ORF">BP5553_05672</name>
</gene>
<dbReference type="GeneID" id="43598521"/>
<evidence type="ECO:0000313" key="7">
    <source>
        <dbReference type="EMBL" id="RDL36320.1"/>
    </source>
</evidence>
<dbReference type="PROSITE" id="PS51892">
    <property type="entry name" value="SUBTILASE"/>
    <property type="match status" value="1"/>
</dbReference>
<keyword evidence="1 4" id="KW-0645">Protease</keyword>
<dbReference type="InterPro" id="IPR036852">
    <property type="entry name" value="Peptidase_S8/S53_dom_sf"/>
</dbReference>
<evidence type="ECO:0000259" key="5">
    <source>
        <dbReference type="Pfam" id="PF00082"/>
    </source>
</evidence>
<dbReference type="InterPro" id="IPR015500">
    <property type="entry name" value="Peptidase_S8_subtilisin-rel"/>
</dbReference>
<feature type="active site" description="Charge relay system" evidence="4">
    <location>
        <position position="805"/>
    </location>
</feature>
<dbReference type="SUPFAM" id="SSF52743">
    <property type="entry name" value="Subtilisin-like"/>
    <property type="match status" value="1"/>
</dbReference>
<dbReference type="InterPro" id="IPR056002">
    <property type="entry name" value="DUF7580"/>
</dbReference>
<dbReference type="AlphaFoldDB" id="A0A370TLB6"/>
<feature type="domain" description="Peptidase S8/S53" evidence="5">
    <location>
        <begin position="610"/>
        <end position="821"/>
    </location>
</feature>
<dbReference type="OrthoDB" id="3563470at2759"/>
<dbReference type="InterPro" id="IPR000209">
    <property type="entry name" value="Peptidase_S8/S53_dom"/>
</dbReference>
<organism evidence="7 8">
    <name type="scientific">Venustampulla echinocandica</name>
    <dbReference type="NCBI Taxonomy" id="2656787"/>
    <lineage>
        <taxon>Eukaryota</taxon>
        <taxon>Fungi</taxon>
        <taxon>Dikarya</taxon>
        <taxon>Ascomycota</taxon>
        <taxon>Pezizomycotina</taxon>
        <taxon>Leotiomycetes</taxon>
        <taxon>Helotiales</taxon>
        <taxon>Pleuroascaceae</taxon>
        <taxon>Venustampulla</taxon>
    </lineage>
</organism>
<protein>
    <submittedName>
        <fullName evidence="7">Uncharacterized protein</fullName>
    </submittedName>
</protein>
<name>A0A370TLB6_9HELO</name>
<accession>A0A370TLB6</accession>
<dbReference type="STRING" id="2656787.A0A370TLB6"/>
<dbReference type="PRINTS" id="PR00723">
    <property type="entry name" value="SUBTILISIN"/>
</dbReference>